<sequence>MPHHLGELTRAEPLEEQTTVVTVDGGSEDVGITDRQRFHASHSNKPHLNKPTPACRIYQAVPAQKEGPAAAPRGLDDDNR</sequence>
<dbReference type="EMBL" id="BOOG01000012">
    <property type="protein sequence ID" value="GIH69072.1"/>
    <property type="molecule type" value="Genomic_DNA"/>
</dbReference>
<dbReference type="Proteomes" id="UP000610966">
    <property type="component" value="Unassembled WGS sequence"/>
</dbReference>
<evidence type="ECO:0000256" key="1">
    <source>
        <dbReference type="SAM" id="MobiDB-lite"/>
    </source>
</evidence>
<organism evidence="2 3">
    <name type="scientific">Sphaerimonospora thailandensis</name>
    <dbReference type="NCBI Taxonomy" id="795644"/>
    <lineage>
        <taxon>Bacteria</taxon>
        <taxon>Bacillati</taxon>
        <taxon>Actinomycetota</taxon>
        <taxon>Actinomycetes</taxon>
        <taxon>Streptosporangiales</taxon>
        <taxon>Streptosporangiaceae</taxon>
        <taxon>Sphaerimonospora</taxon>
    </lineage>
</organism>
<proteinExistence type="predicted"/>
<comment type="caution">
    <text evidence="2">The sequence shown here is derived from an EMBL/GenBank/DDBJ whole genome shotgun (WGS) entry which is preliminary data.</text>
</comment>
<feature type="region of interest" description="Disordered" evidence="1">
    <location>
        <begin position="1"/>
        <end position="30"/>
    </location>
</feature>
<evidence type="ECO:0000313" key="3">
    <source>
        <dbReference type="Proteomes" id="UP000610966"/>
    </source>
</evidence>
<gene>
    <name evidence="2" type="ORF">Mth01_13250</name>
</gene>
<evidence type="ECO:0000313" key="2">
    <source>
        <dbReference type="EMBL" id="GIH69072.1"/>
    </source>
</evidence>
<dbReference type="AlphaFoldDB" id="A0A8J3R822"/>
<keyword evidence="3" id="KW-1185">Reference proteome</keyword>
<feature type="region of interest" description="Disordered" evidence="1">
    <location>
        <begin position="61"/>
        <end position="80"/>
    </location>
</feature>
<name>A0A8J3R822_9ACTN</name>
<reference evidence="2" key="1">
    <citation type="submission" date="2021-01" db="EMBL/GenBank/DDBJ databases">
        <title>Whole genome shotgun sequence of Sphaerimonospora thailandensis NBRC 107569.</title>
        <authorList>
            <person name="Komaki H."/>
            <person name="Tamura T."/>
        </authorList>
    </citation>
    <scope>NUCLEOTIDE SEQUENCE</scope>
    <source>
        <strain evidence="2">NBRC 107569</strain>
    </source>
</reference>
<protein>
    <submittedName>
        <fullName evidence="2">Uncharacterized protein</fullName>
    </submittedName>
</protein>
<accession>A0A8J3R822</accession>
<feature type="compositionally biased region" description="Basic and acidic residues" evidence="1">
    <location>
        <begin position="1"/>
        <end position="13"/>
    </location>
</feature>